<evidence type="ECO:0000256" key="1">
    <source>
        <dbReference type="ARBA" id="ARBA00022723"/>
    </source>
</evidence>
<dbReference type="GeneID" id="98062539"/>
<evidence type="ECO:0000313" key="6">
    <source>
        <dbReference type="Proteomes" id="UP000235589"/>
    </source>
</evidence>
<dbReference type="GO" id="GO:0046872">
    <property type="term" value="F:metal ion binding"/>
    <property type="evidence" value="ECO:0007669"/>
    <property type="project" value="UniProtKB-KW"/>
</dbReference>
<dbReference type="Gene3D" id="3.80.30.30">
    <property type="match status" value="1"/>
</dbReference>
<keyword evidence="6" id="KW-1185">Reference proteome</keyword>
<keyword evidence="1" id="KW-0479">Metal-binding</keyword>
<dbReference type="InterPro" id="IPR040086">
    <property type="entry name" value="MJ0683-like"/>
</dbReference>
<dbReference type="GO" id="GO:0003824">
    <property type="term" value="F:catalytic activity"/>
    <property type="evidence" value="ECO:0007669"/>
    <property type="project" value="InterPro"/>
</dbReference>
<dbReference type="KEGG" id="mpec:B9O19_01131"/>
<dbReference type="OrthoDB" id="9785699at2"/>
<sequence length="287" mass="33347">MHFVKAKSILSSKNGINIYRGCSHGCIYCDSRSICYNMSHSFEDIEVKENAPELLRNALIKKRQKCMIGTGSMTDPYIPIEKELRYTRKCIEIIDEMNFGLTILTKSSLILRDLDILKNINKNSKCVVQMTLTTFDEKLCKILEPNTSSTYERFKTLEAMHDANIPTIVWLCPILPYINDSEENLICILDYCVRAGVKGIICYGFGMTLRDGSREYFYQKLDKHFPGLKERYIRDFGDSYIVTSPNNQKLTDIFLNVCRKHDIMTDVKSIFKYLSAYEDKNFEQLRF</sequence>
<keyword evidence="2" id="KW-0408">Iron</keyword>
<organism evidence="5 6">
    <name type="scientific">Monoglobus pectinilyticus</name>
    <dbReference type="NCBI Taxonomy" id="1981510"/>
    <lineage>
        <taxon>Bacteria</taxon>
        <taxon>Bacillati</taxon>
        <taxon>Bacillota</taxon>
        <taxon>Clostridia</taxon>
        <taxon>Monoglobales</taxon>
        <taxon>Monoglobaceae</taxon>
        <taxon>Monoglobus</taxon>
    </lineage>
</organism>
<dbReference type="Pfam" id="PF04055">
    <property type="entry name" value="Radical_SAM"/>
    <property type="match status" value="1"/>
</dbReference>
<dbReference type="SUPFAM" id="SSF102114">
    <property type="entry name" value="Radical SAM enzymes"/>
    <property type="match status" value="1"/>
</dbReference>
<dbReference type="CDD" id="cd01335">
    <property type="entry name" value="Radical_SAM"/>
    <property type="match status" value="1"/>
</dbReference>
<keyword evidence="3" id="KW-0411">Iron-sulfur</keyword>
<proteinExistence type="predicted"/>
<name>A0A2K9P1Z6_9FIRM</name>
<dbReference type="PANTHER" id="PTHR43432">
    <property type="entry name" value="SLR0285 PROTEIN"/>
    <property type="match status" value="1"/>
</dbReference>
<reference evidence="5 6" key="1">
    <citation type="submission" date="2017-04" db="EMBL/GenBank/DDBJ databases">
        <title>Monoglobus pectinilyticus 14 draft genome.</title>
        <authorList>
            <person name="Kim C."/>
            <person name="Rosendale D.I."/>
            <person name="Kelly W.J."/>
            <person name="Tannock G.W."/>
            <person name="Patchett M.L."/>
            <person name="Jordens J.Z."/>
        </authorList>
    </citation>
    <scope>NUCLEOTIDE SEQUENCE [LARGE SCALE GENOMIC DNA]</scope>
    <source>
        <strain evidence="5 6">14</strain>
    </source>
</reference>
<protein>
    <submittedName>
        <fullName evidence="5">Radical SAM protein</fullName>
    </submittedName>
</protein>
<evidence type="ECO:0000256" key="2">
    <source>
        <dbReference type="ARBA" id="ARBA00023004"/>
    </source>
</evidence>
<dbReference type="EMBL" id="CP020991">
    <property type="protein sequence ID" value="AUO19294.1"/>
    <property type="molecule type" value="Genomic_DNA"/>
</dbReference>
<dbReference type="PANTHER" id="PTHR43432:SF3">
    <property type="entry name" value="SLR0285 PROTEIN"/>
    <property type="match status" value="1"/>
</dbReference>
<accession>A0A2K9P1Z6</accession>
<dbReference type="SFLD" id="SFLDG01084">
    <property type="entry name" value="Uncharacterised_Radical_SAM_Su"/>
    <property type="match status" value="1"/>
</dbReference>
<feature type="domain" description="Radical SAM core" evidence="4">
    <location>
        <begin position="16"/>
        <end position="185"/>
    </location>
</feature>
<dbReference type="Proteomes" id="UP000235589">
    <property type="component" value="Chromosome"/>
</dbReference>
<evidence type="ECO:0000256" key="3">
    <source>
        <dbReference type="ARBA" id="ARBA00023014"/>
    </source>
</evidence>
<evidence type="ECO:0000313" key="5">
    <source>
        <dbReference type="EMBL" id="AUO19294.1"/>
    </source>
</evidence>
<gene>
    <name evidence="5" type="ORF">B9O19_01131</name>
</gene>
<dbReference type="InterPro" id="IPR058240">
    <property type="entry name" value="rSAM_sf"/>
</dbReference>
<dbReference type="AlphaFoldDB" id="A0A2K9P1Z6"/>
<dbReference type="GO" id="GO:0051536">
    <property type="term" value="F:iron-sulfur cluster binding"/>
    <property type="evidence" value="ECO:0007669"/>
    <property type="project" value="UniProtKB-KW"/>
</dbReference>
<dbReference type="RefSeq" id="WP_102365509.1">
    <property type="nucleotide sequence ID" value="NZ_CP020991.1"/>
</dbReference>
<evidence type="ECO:0000259" key="4">
    <source>
        <dbReference type="Pfam" id="PF04055"/>
    </source>
</evidence>
<dbReference type="SFLD" id="SFLDS00029">
    <property type="entry name" value="Radical_SAM"/>
    <property type="match status" value="1"/>
</dbReference>
<dbReference type="InterPro" id="IPR007197">
    <property type="entry name" value="rSAM"/>
</dbReference>